<feature type="compositionally biased region" description="Polar residues" evidence="7">
    <location>
        <begin position="1265"/>
        <end position="1274"/>
    </location>
</feature>
<dbReference type="SUPFAM" id="SSF48371">
    <property type="entry name" value="ARM repeat"/>
    <property type="match status" value="1"/>
</dbReference>
<keyword evidence="5" id="KW-0539">Nucleus</keyword>
<comment type="caution">
    <text evidence="9">The sequence shown here is derived from an EMBL/GenBank/DDBJ whole genome shotgun (WGS) entry which is preliminary data.</text>
</comment>
<organism evidence="9 10">
    <name type="scientific">Tritrichomonas musculus</name>
    <dbReference type="NCBI Taxonomy" id="1915356"/>
    <lineage>
        <taxon>Eukaryota</taxon>
        <taxon>Metamonada</taxon>
        <taxon>Parabasalia</taxon>
        <taxon>Tritrichomonadida</taxon>
        <taxon>Tritrichomonadidae</taxon>
        <taxon>Tritrichomonas</taxon>
    </lineage>
</organism>
<evidence type="ECO:0000256" key="6">
    <source>
        <dbReference type="ARBA" id="ARBA00023306"/>
    </source>
</evidence>
<evidence type="ECO:0000256" key="4">
    <source>
        <dbReference type="ARBA" id="ARBA00023067"/>
    </source>
</evidence>
<dbReference type="EMBL" id="JAPFFF010000002">
    <property type="protein sequence ID" value="KAK8897270.1"/>
    <property type="molecule type" value="Genomic_DNA"/>
</dbReference>
<keyword evidence="6" id="KW-0131">Cell cycle</keyword>
<dbReference type="Gene3D" id="1.25.10.10">
    <property type="entry name" value="Leucine-rich Repeat Variant"/>
    <property type="match status" value="1"/>
</dbReference>
<accession>A0ABR2L1N0</accession>
<dbReference type="PANTHER" id="PTHR14222">
    <property type="entry name" value="CONDENSIN"/>
    <property type="match status" value="1"/>
</dbReference>
<evidence type="ECO:0000256" key="3">
    <source>
        <dbReference type="ARBA" id="ARBA00022776"/>
    </source>
</evidence>
<keyword evidence="4" id="KW-0226">DNA condensation</keyword>
<dbReference type="Proteomes" id="UP001470230">
    <property type="component" value="Unassembled WGS sequence"/>
</dbReference>
<comment type="subcellular location">
    <subcellularLocation>
        <location evidence="1">Nucleus</location>
    </subcellularLocation>
</comment>
<dbReference type="InterPro" id="IPR032682">
    <property type="entry name" value="Cnd1_C"/>
</dbReference>
<protein>
    <submittedName>
        <fullName evidence="9">Condensin-2 complex subunit D3</fullName>
    </submittedName>
</protein>
<evidence type="ECO:0000256" key="1">
    <source>
        <dbReference type="ARBA" id="ARBA00004123"/>
    </source>
</evidence>
<reference evidence="9 10" key="1">
    <citation type="submission" date="2024-04" db="EMBL/GenBank/DDBJ databases">
        <title>Tritrichomonas musculus Genome.</title>
        <authorList>
            <person name="Alves-Ferreira E."/>
            <person name="Grigg M."/>
            <person name="Lorenzi H."/>
            <person name="Galac M."/>
        </authorList>
    </citation>
    <scope>NUCLEOTIDE SEQUENCE [LARGE SCALE GENOMIC DNA]</scope>
    <source>
        <strain evidence="9 10">EAF2021</strain>
    </source>
</reference>
<feature type="region of interest" description="Disordered" evidence="7">
    <location>
        <begin position="270"/>
        <end position="304"/>
    </location>
</feature>
<evidence type="ECO:0000259" key="8">
    <source>
        <dbReference type="Pfam" id="PF12717"/>
    </source>
</evidence>
<evidence type="ECO:0000313" key="9">
    <source>
        <dbReference type="EMBL" id="KAK8897270.1"/>
    </source>
</evidence>
<keyword evidence="10" id="KW-1185">Reference proteome</keyword>
<feature type="compositionally biased region" description="Basic residues" evidence="7">
    <location>
        <begin position="290"/>
        <end position="299"/>
    </location>
</feature>
<dbReference type="InterPro" id="IPR026971">
    <property type="entry name" value="CND1/NCAPD3"/>
</dbReference>
<evidence type="ECO:0000256" key="5">
    <source>
        <dbReference type="ARBA" id="ARBA00023242"/>
    </source>
</evidence>
<evidence type="ECO:0000256" key="7">
    <source>
        <dbReference type="SAM" id="MobiDB-lite"/>
    </source>
</evidence>
<feature type="region of interest" description="Disordered" evidence="7">
    <location>
        <begin position="545"/>
        <end position="569"/>
    </location>
</feature>
<sequence length="1280" mass="146268">MNKDVEDVFSIIDEFGVMNIDDSQFNSMKRGDIQALGEEFSNMIVLDESSDQKLIQLEMILNKYACKNDKSKKKNYNQSQNGNNIDEINSENGLNSNDESIFWSMLCEKEIPPIMIEALCFMLLGKESSVYNHGIILYSILLRMEPASSIWNPNLFKPILSVLITAQQIIESGEKLNDQTKSQLDLTQILLTNLTAAISTRNFLNMIGFEVLLALDEITVKLITGSRVEFDKYNESISNLSIKFLQTIAESKSTSLLNDIIAIHNNENEDNNANEIENNDEDENEEESNKKKKKKRKDKPKSNIIRTVEQSDHVDYLLPFLVPQLLLQFASNSTSLTSRIDKIREKLTDLILKILKPEDKRIITVCKHLICRVPDKSHLRRGVAQTIFKISKSSIYIKDIIEFIVKASKATKIGIRSFSSLLVQLYLVNISEISQLFGDESSEIVISLSTVLKRQLMDQAPTVRAIALEGVSQIIDGLFLESNQFGTIISNVIDSNGYLEMILAKRISDEKVIVRRAALLCANQIIQSGIILSKYHFEESNKDMANEDENNTNENKNENNENNSNEHKNKYKDDILSVDDKYLLINLVATRTRDRSVSIRQLAIRSLNSAISLHKENEDIHMIWLDSVLPLIVDPENTVQNEALDSVTANFLDPIIKGEREIFTSIMKQIHFDFMKNVFALYKQKSIPLAKISKALTKKLQLSTNSEKETVQYNNDISIWKLIEILTRVETSHFKPKDFTQMWKLKDECNLPPEYYLILANLKCQKPKIKNDCLRIVERELQGNTRQFSLMHGVIQLLSIQEGNDNNLILNDLLTSCCSYINQMAQSDSTREEDIVDLMTTIYTLGELVSLLDDKKLFDFNFVGLELLISDNLPNGAIIPANIRALSTISLGKLCIMRKDISTSFVSAFAHLLSRNSNSDPSIKCDTLIVMCDLCVRYSALVDPHVVLMTNCFADESSVVRHQTLHVITRLIVEDYLKMRPLLFFKYVYAITDDNEEIASFARCCLFNVLLSKSPSLLTSHFIDTIYYFSTEVKIPGIFESEEENLLFQITDKERRQNGLFLLISKMNEISAFQMIQLICNNLLNRYVKEEFNIYDHKNILDDAIFSLIELEDKMKEVMESEVLNEDQVTEKVVEAGKKMINDIHNNMIQNVLPILNFMLRKLRDLHSPLQNQLKQFYQRICTKNPNLIKQLVKTEPFLAAELQKEMEAQISVDENENEIEDENQTPQSSQFTTPTRRKKKTSFSTPLLSQIASTPRSKLCSPAAGNQNLSNSPRIRDSP</sequence>
<evidence type="ECO:0000256" key="2">
    <source>
        <dbReference type="ARBA" id="ARBA00022618"/>
    </source>
</evidence>
<feature type="compositionally biased region" description="Acidic residues" evidence="7">
    <location>
        <begin position="270"/>
        <end position="286"/>
    </location>
</feature>
<feature type="compositionally biased region" description="Basic and acidic residues" evidence="7">
    <location>
        <begin position="555"/>
        <end position="569"/>
    </location>
</feature>
<feature type="region of interest" description="Disordered" evidence="7">
    <location>
        <begin position="1216"/>
        <end position="1280"/>
    </location>
</feature>
<feature type="domain" description="Condensin complex subunit 1 C-terminal" evidence="8">
    <location>
        <begin position="923"/>
        <end position="1083"/>
    </location>
</feature>
<proteinExistence type="predicted"/>
<name>A0ABR2L1N0_9EUKA</name>
<dbReference type="InterPro" id="IPR016024">
    <property type="entry name" value="ARM-type_fold"/>
</dbReference>
<feature type="compositionally biased region" description="Low complexity" evidence="7">
    <location>
        <begin position="1225"/>
        <end position="1235"/>
    </location>
</feature>
<keyword evidence="3" id="KW-0498">Mitosis</keyword>
<dbReference type="InterPro" id="IPR011989">
    <property type="entry name" value="ARM-like"/>
</dbReference>
<dbReference type="PANTHER" id="PTHR14222:SF1">
    <property type="entry name" value="CONDENSIN-2 COMPLEX SUBUNIT D3"/>
    <property type="match status" value="1"/>
</dbReference>
<evidence type="ECO:0000313" key="10">
    <source>
        <dbReference type="Proteomes" id="UP001470230"/>
    </source>
</evidence>
<gene>
    <name evidence="9" type="ORF">M9Y10_015210</name>
</gene>
<feature type="compositionally biased region" description="Polar residues" evidence="7">
    <location>
        <begin position="1243"/>
        <end position="1257"/>
    </location>
</feature>
<keyword evidence="2" id="KW-0132">Cell division</keyword>
<dbReference type="Pfam" id="PF12717">
    <property type="entry name" value="Cnd1"/>
    <property type="match status" value="1"/>
</dbReference>
<feature type="region of interest" description="Disordered" evidence="7">
    <location>
        <begin position="72"/>
        <end position="91"/>
    </location>
</feature>